<dbReference type="GO" id="GO:0005886">
    <property type="term" value="C:plasma membrane"/>
    <property type="evidence" value="ECO:0007669"/>
    <property type="project" value="UniProtKB-SubCell"/>
</dbReference>
<feature type="domain" description="Ig-like" evidence="19">
    <location>
        <begin position="358"/>
        <end position="459"/>
    </location>
</feature>
<evidence type="ECO:0000256" key="14">
    <source>
        <dbReference type="ARBA" id="ARBA00049678"/>
    </source>
</evidence>
<dbReference type="SMART" id="SM00409">
    <property type="entry name" value="IG"/>
    <property type="match status" value="4"/>
</dbReference>
<evidence type="ECO:0000256" key="7">
    <source>
        <dbReference type="ARBA" id="ARBA00022989"/>
    </source>
</evidence>
<accession>A0A7L0PN13</accession>
<name>A0A7L0PN13_9AVES</name>
<dbReference type="PANTHER" id="PTHR11860:SF82">
    <property type="entry name" value="POLYMERIC IMMUNOGLOBULIN RECEPTOR"/>
    <property type="match status" value="1"/>
</dbReference>
<keyword evidence="6 18" id="KW-0732">Signal</keyword>
<evidence type="ECO:0000256" key="4">
    <source>
        <dbReference type="ARBA" id="ARBA00022525"/>
    </source>
</evidence>
<feature type="domain" description="Ig-like" evidence="19">
    <location>
        <begin position="252"/>
        <end position="354"/>
    </location>
</feature>
<sequence length="633" mass="69541">MTLLAFIFLLAFVPAEPASSRYLPKAASNPVFGPRQVYGLLNGSVTVKCFYPPTRVNIHDRKYWCKESATGCMTVVSTNGYIAPGYQGRASITDHPEAENFQINLSKLTMADTGTYQCGVGINGRGLSHKVNLDVSKGPHIPEGAELFYVKLHSTLSMSCNFGPDYVSTRKFLCKMHKNRCYNIIDSHGKVDEDYTGRVLLSNEDPPGSFSIVITQMGWEDSGLYLCGVGSYGEYGETKELDVHVYEETSVPQGKPTIIGVKGSSATFECRYDALKKSTVKYWCKWREHGCSRIIDNTGYVSNLYEGRVAMYDSPGNATVTVILNQLKDSDKGYYWCMTEDVKEQQSSTELKIIDGEPGLKGKKEVEAQVGSQVDLTCSYPCKYYSYQKYWCKWNNMGCTPMPASDQRQSAPDVTCDTDNKTVILSFDSVAKTDEGYYWCGVKRNGQFGETMAVYLRVTEGELQGKGGRGFPAPQGCEPRCLLLREKSSPSDEHHGGPNVLVFVLGPVGAVLLILVTAFAVFKYRQLRRSDLVSVGSYRTNISMSDFESVKEYSASNNACVKETQETQIGGDEFITTVATPESAAETKKAKRSSKEDADLAYSAFLLTSSSIAQGSSGGDSTAPAASPPNWEG</sequence>
<dbReference type="PANTHER" id="PTHR11860">
    <property type="entry name" value="POLYMERIC-IMMUNOGLOBULIN RECEPTOR"/>
    <property type="match status" value="1"/>
</dbReference>
<comment type="subcellular location">
    <subcellularLocation>
        <location evidence="1">Cell membrane</location>
        <topology evidence="1">Single-pass type I membrane protein</topology>
    </subcellularLocation>
    <subcellularLocation>
        <location evidence="2">Secreted</location>
    </subcellularLocation>
</comment>
<gene>
    <name evidence="20" type="primary">Pigr_0</name>
    <name evidence="20" type="ORF">MESCAY_R11933</name>
</gene>
<evidence type="ECO:0000256" key="17">
    <source>
        <dbReference type="SAM" id="Phobius"/>
    </source>
</evidence>
<keyword evidence="8 17" id="KW-0472">Membrane</keyword>
<dbReference type="GO" id="GO:0005576">
    <property type="term" value="C:extracellular region"/>
    <property type="evidence" value="ECO:0007669"/>
    <property type="project" value="UniProtKB-SubCell"/>
</dbReference>
<comment type="subunit">
    <text evidence="14">Interacts (mainly via CDR1-like domain) with dimeric IgA. Interacts (mainly via CDR2-like domain) with pentameric IgM.</text>
</comment>
<evidence type="ECO:0000256" key="6">
    <source>
        <dbReference type="ARBA" id="ARBA00022729"/>
    </source>
</evidence>
<evidence type="ECO:0000256" key="15">
    <source>
        <dbReference type="ARBA" id="ARBA00049745"/>
    </source>
</evidence>
<evidence type="ECO:0000313" key="20">
    <source>
        <dbReference type="EMBL" id="NXL06208.1"/>
    </source>
</evidence>
<comment type="caution">
    <text evidence="20">The sequence shown here is derived from an EMBL/GenBank/DDBJ whole genome shotgun (WGS) entry which is preliminary data.</text>
</comment>
<dbReference type="SMART" id="SM00406">
    <property type="entry name" value="IGv"/>
    <property type="match status" value="3"/>
</dbReference>
<feature type="non-terminal residue" evidence="20">
    <location>
        <position position="633"/>
    </location>
</feature>
<keyword evidence="3" id="KW-1003">Cell membrane</keyword>
<keyword evidence="4" id="KW-0964">Secreted</keyword>
<dbReference type="InterPro" id="IPR013106">
    <property type="entry name" value="Ig_V-set"/>
</dbReference>
<feature type="transmembrane region" description="Helical" evidence="17">
    <location>
        <begin position="500"/>
        <end position="522"/>
    </location>
</feature>
<proteinExistence type="predicted"/>
<evidence type="ECO:0000256" key="12">
    <source>
        <dbReference type="ARBA" id="ARBA00049599"/>
    </source>
</evidence>
<organism evidence="20 21">
    <name type="scientific">Mesembrinibis cayennensis</name>
    <dbReference type="NCBI Taxonomy" id="1118748"/>
    <lineage>
        <taxon>Eukaryota</taxon>
        <taxon>Metazoa</taxon>
        <taxon>Chordata</taxon>
        <taxon>Craniata</taxon>
        <taxon>Vertebrata</taxon>
        <taxon>Euteleostomi</taxon>
        <taxon>Archelosauria</taxon>
        <taxon>Archosauria</taxon>
        <taxon>Dinosauria</taxon>
        <taxon>Saurischia</taxon>
        <taxon>Theropoda</taxon>
        <taxon>Coelurosauria</taxon>
        <taxon>Aves</taxon>
        <taxon>Neognathae</taxon>
        <taxon>Neoaves</taxon>
        <taxon>Aequornithes</taxon>
        <taxon>Pelecaniformes</taxon>
        <taxon>Threskiornithidae</taxon>
        <taxon>Mesembrinibis</taxon>
    </lineage>
</organism>
<dbReference type="EMBL" id="VXAT01011437">
    <property type="protein sequence ID" value="NXL06208.1"/>
    <property type="molecule type" value="Genomic_DNA"/>
</dbReference>
<dbReference type="CDD" id="cd05716">
    <property type="entry name" value="IgV_pIgR_like"/>
    <property type="match status" value="4"/>
</dbReference>
<evidence type="ECO:0000256" key="9">
    <source>
        <dbReference type="ARBA" id="ARBA00023157"/>
    </source>
</evidence>
<dbReference type="Pfam" id="PF07686">
    <property type="entry name" value="V-set"/>
    <property type="match status" value="4"/>
</dbReference>
<evidence type="ECO:0000256" key="13">
    <source>
        <dbReference type="ARBA" id="ARBA00049604"/>
    </source>
</evidence>
<dbReference type="InterPro" id="IPR036179">
    <property type="entry name" value="Ig-like_dom_sf"/>
</dbReference>
<feature type="chain" id="PRO_5029864417" description="Polymeric immunoglobulin receptor" evidence="18">
    <location>
        <begin position="21"/>
        <end position="633"/>
    </location>
</feature>
<keyword evidence="9" id="KW-1015">Disulfide bond</keyword>
<keyword evidence="5 17" id="KW-0812">Transmembrane</keyword>
<evidence type="ECO:0000256" key="10">
    <source>
        <dbReference type="ARBA" id="ARBA00023180"/>
    </source>
</evidence>
<evidence type="ECO:0000259" key="19">
    <source>
        <dbReference type="PROSITE" id="PS50835"/>
    </source>
</evidence>
<dbReference type="SUPFAM" id="SSF48726">
    <property type="entry name" value="Immunoglobulin"/>
    <property type="match status" value="4"/>
</dbReference>
<evidence type="ECO:0000256" key="3">
    <source>
        <dbReference type="ARBA" id="ARBA00022475"/>
    </source>
</evidence>
<dbReference type="InterPro" id="IPR003599">
    <property type="entry name" value="Ig_sub"/>
</dbReference>
<keyword evidence="7 17" id="KW-1133">Transmembrane helix</keyword>
<dbReference type="Gene3D" id="2.60.40.10">
    <property type="entry name" value="Immunoglobulins"/>
    <property type="match status" value="4"/>
</dbReference>
<evidence type="ECO:0000256" key="2">
    <source>
        <dbReference type="ARBA" id="ARBA00004613"/>
    </source>
</evidence>
<evidence type="ECO:0000256" key="11">
    <source>
        <dbReference type="ARBA" id="ARBA00023319"/>
    </source>
</evidence>
<evidence type="ECO:0000256" key="8">
    <source>
        <dbReference type="ARBA" id="ARBA00023136"/>
    </source>
</evidence>
<evidence type="ECO:0000256" key="18">
    <source>
        <dbReference type="SAM" id="SignalP"/>
    </source>
</evidence>
<evidence type="ECO:0000256" key="1">
    <source>
        <dbReference type="ARBA" id="ARBA00004251"/>
    </source>
</evidence>
<comment type="function">
    <text evidence="12">Mediates selective transcytosis of polymeric IgA and IgM across mucosal epithelial cells. Binds polymeric IgA and IgM at the basolateral surface of epithelial cells. The complex is then transported across the cell to be secreted at the apical surface. During this process, a cleavage occurs that separates the extracellular (known as the secretory component) from the transmembrane segment.</text>
</comment>
<dbReference type="Proteomes" id="UP000574277">
    <property type="component" value="Unassembled WGS sequence"/>
</dbReference>
<keyword evidence="11" id="KW-0393">Immunoglobulin domain</keyword>
<keyword evidence="21" id="KW-1185">Reference proteome</keyword>
<dbReference type="InterPro" id="IPR050671">
    <property type="entry name" value="CD300_family_receptors"/>
</dbReference>
<feature type="region of interest" description="Disordered" evidence="16">
    <location>
        <begin position="612"/>
        <end position="633"/>
    </location>
</feature>
<dbReference type="InterPro" id="IPR013783">
    <property type="entry name" value="Ig-like_fold"/>
</dbReference>
<dbReference type="InterPro" id="IPR007110">
    <property type="entry name" value="Ig-like_dom"/>
</dbReference>
<feature type="non-terminal residue" evidence="20">
    <location>
        <position position="1"/>
    </location>
</feature>
<dbReference type="GO" id="GO:0004888">
    <property type="term" value="F:transmembrane signaling receptor activity"/>
    <property type="evidence" value="ECO:0007669"/>
    <property type="project" value="TreeGrafter"/>
</dbReference>
<dbReference type="AlphaFoldDB" id="A0A7L0PN13"/>
<feature type="domain" description="Ig-like" evidence="19">
    <location>
        <begin position="24"/>
        <end position="134"/>
    </location>
</feature>
<evidence type="ECO:0000256" key="16">
    <source>
        <dbReference type="SAM" id="MobiDB-lite"/>
    </source>
</evidence>
<reference evidence="20 21" key="1">
    <citation type="submission" date="2019-09" db="EMBL/GenBank/DDBJ databases">
        <title>Bird 10,000 Genomes (B10K) Project - Family phase.</title>
        <authorList>
            <person name="Zhang G."/>
        </authorList>
    </citation>
    <scope>NUCLEOTIDE SEQUENCE [LARGE SCALE GENOMIC DNA]</scope>
    <source>
        <strain evidence="20">B10K-DU-001-44</strain>
        <tissue evidence="20">Muscle</tissue>
    </source>
</reference>
<comment type="function">
    <text evidence="13">Through its N-linked glycans ensures anchoring of secretory IgA (sIgA) molecules to mucus lining the epithelial surface to neutralize extracellular pathogens. On its own (free form) may act as a non-specific microbial scavenger to prevent pathogen interaction with epithelial cells.</text>
</comment>
<evidence type="ECO:0000313" key="21">
    <source>
        <dbReference type="Proteomes" id="UP000574277"/>
    </source>
</evidence>
<dbReference type="PROSITE" id="PS50835">
    <property type="entry name" value="IG_LIKE"/>
    <property type="match status" value="3"/>
</dbReference>
<protein>
    <recommendedName>
        <fullName evidence="15">Polymeric immunoglobulin receptor</fullName>
    </recommendedName>
</protein>
<feature type="signal peptide" evidence="18">
    <location>
        <begin position="1"/>
        <end position="20"/>
    </location>
</feature>
<keyword evidence="10" id="KW-0325">Glycoprotein</keyword>
<evidence type="ECO:0000256" key="5">
    <source>
        <dbReference type="ARBA" id="ARBA00022692"/>
    </source>
</evidence>